<name>A0A106QBV2_9BURK</name>
<organism evidence="1 2">
    <name type="scientific">Burkholderia ubonensis</name>
    <dbReference type="NCBI Taxonomy" id="101571"/>
    <lineage>
        <taxon>Bacteria</taxon>
        <taxon>Pseudomonadati</taxon>
        <taxon>Pseudomonadota</taxon>
        <taxon>Betaproteobacteria</taxon>
        <taxon>Burkholderiales</taxon>
        <taxon>Burkholderiaceae</taxon>
        <taxon>Burkholderia</taxon>
        <taxon>Burkholderia cepacia complex</taxon>
    </lineage>
</organism>
<dbReference type="EMBL" id="LPHD01000049">
    <property type="protein sequence ID" value="KWA84124.1"/>
    <property type="molecule type" value="Genomic_DNA"/>
</dbReference>
<dbReference type="Proteomes" id="UP000060630">
    <property type="component" value="Unassembled WGS sequence"/>
</dbReference>
<gene>
    <name evidence="1" type="ORF">WL29_22430</name>
</gene>
<proteinExistence type="predicted"/>
<protein>
    <submittedName>
        <fullName evidence="1">Uncharacterized protein</fullName>
    </submittedName>
</protein>
<sequence length="157" mass="17230">MTAQFHFWDYLDAKTASVATVQSKMRKGWKLFRVNQGFGAAGGTANYEHALVGPAGELLKASTRTVEAAGVPAETGTLNLSMLVLLFKDGVYKAHLTTEALRRGLAGAEALGAHWNCELRRWMVRPEAAADFIDWLEPNAQPTFMYPSLQPKETLCS</sequence>
<dbReference type="AlphaFoldDB" id="A0A106QBV2"/>
<reference evidence="1 2" key="1">
    <citation type="submission" date="2015-11" db="EMBL/GenBank/DDBJ databases">
        <title>Expanding the genomic diversity of Burkholderia species for the development of highly accurate diagnostics.</title>
        <authorList>
            <person name="Sahl J."/>
            <person name="Keim P."/>
            <person name="Wagner D."/>
        </authorList>
    </citation>
    <scope>NUCLEOTIDE SEQUENCE [LARGE SCALE GENOMIC DNA]</scope>
    <source>
        <strain evidence="1 2">MSMB2087WGS</strain>
    </source>
</reference>
<evidence type="ECO:0000313" key="1">
    <source>
        <dbReference type="EMBL" id="KWA84124.1"/>
    </source>
</evidence>
<evidence type="ECO:0000313" key="2">
    <source>
        <dbReference type="Proteomes" id="UP000060630"/>
    </source>
</evidence>
<accession>A0A106QBV2</accession>
<comment type="caution">
    <text evidence="1">The sequence shown here is derived from an EMBL/GenBank/DDBJ whole genome shotgun (WGS) entry which is preliminary data.</text>
</comment>
<dbReference type="RefSeq" id="WP_060192521.1">
    <property type="nucleotide sequence ID" value="NZ_LPHD01000049.1"/>
</dbReference>